<dbReference type="Proteomes" id="UP000502377">
    <property type="component" value="Chromosome"/>
</dbReference>
<protein>
    <submittedName>
        <fullName evidence="1">ATPase, AAA family</fullName>
    </submittedName>
</protein>
<dbReference type="RefSeq" id="WP_002943551.1">
    <property type="nucleotide sequence ID" value="NZ_CP012543.1"/>
</dbReference>
<name>A0A6G5QJ83_CAMRE</name>
<evidence type="ECO:0000313" key="1">
    <source>
        <dbReference type="EMBL" id="QCD45773.1"/>
    </source>
</evidence>
<reference evidence="1 2" key="1">
    <citation type="submission" date="2016-07" db="EMBL/GenBank/DDBJ databases">
        <title>Comparative genomics of the Campylobacter concisus group.</title>
        <authorList>
            <person name="Miller W.G."/>
            <person name="Yee E."/>
            <person name="Chapman M.H."/>
            <person name="Huynh S."/>
            <person name="Bono J.L."/>
            <person name="On S.L.W."/>
            <person name="StLeger J."/>
            <person name="Foster G."/>
            <person name="Parker C.T."/>
        </authorList>
    </citation>
    <scope>NUCLEOTIDE SEQUENCE [LARGE SCALE GENOMIC DNA]</scope>
    <source>
        <strain evidence="1 2">ATCC 33238</strain>
    </source>
</reference>
<sequence>MQILNALYQSPPKNIKFINRKFEITALKTLIKGGIGSGKTSLITGFLAAYESKEFLYVNLGDLRIDADEILSNLPEFLRQNPQIKTLAIDDFEQRFQDKFELILELNLQNFIVASRFRDANLSGFSELNLDFLDYEEFIAFFSKKIDPETLFSHFLLHGRSPASAFGDAENVAVNLQIALKSSLSATQLAVLKECAKAQAQNVSVFEIFSTLKSARKISKDSVYGALSELENMSAVSLVEKFNEPNAAKRLYFNDFAFKSTLSLKKDFAKNFNNTVFCELAKFNEQIFYTKELDFFLPKRKLAIICSPFSDADLVFLRFKKLHANLKNLGINRLQAISVANSGETSIEGIKCEVAPFSRWALGI</sequence>
<organism evidence="1 2">
    <name type="scientific">Campylobacter rectus</name>
    <name type="common">Wolinella recta</name>
    <dbReference type="NCBI Taxonomy" id="203"/>
    <lineage>
        <taxon>Bacteria</taxon>
        <taxon>Pseudomonadati</taxon>
        <taxon>Campylobacterota</taxon>
        <taxon>Epsilonproteobacteria</taxon>
        <taxon>Campylobacterales</taxon>
        <taxon>Campylobacteraceae</taxon>
        <taxon>Campylobacter</taxon>
    </lineage>
</organism>
<dbReference type="SUPFAM" id="SSF52540">
    <property type="entry name" value="P-loop containing nucleoside triphosphate hydrolases"/>
    <property type="match status" value="1"/>
</dbReference>
<dbReference type="KEGG" id="crx:CRECT_0061"/>
<dbReference type="EMBL" id="CP012543">
    <property type="protein sequence ID" value="QCD45773.1"/>
    <property type="molecule type" value="Genomic_DNA"/>
</dbReference>
<evidence type="ECO:0000313" key="2">
    <source>
        <dbReference type="Proteomes" id="UP000502377"/>
    </source>
</evidence>
<accession>A0A6G5QJ83</accession>
<proteinExistence type="predicted"/>
<dbReference type="InterPro" id="IPR027417">
    <property type="entry name" value="P-loop_NTPase"/>
</dbReference>
<dbReference type="AlphaFoldDB" id="A0A6G5QJ83"/>
<gene>
    <name evidence="1" type="ORF">CRECT_0061</name>
</gene>